<feature type="coiled-coil region" evidence="3">
    <location>
        <begin position="1007"/>
        <end position="1067"/>
    </location>
</feature>
<dbReference type="Pfam" id="PF03704">
    <property type="entry name" value="BTAD"/>
    <property type="match status" value="1"/>
</dbReference>
<dbReference type="SMART" id="SM01043">
    <property type="entry name" value="BTAD"/>
    <property type="match status" value="1"/>
</dbReference>
<dbReference type="SUPFAM" id="SSF55073">
    <property type="entry name" value="Nucleotide cyclase"/>
    <property type="match status" value="1"/>
</dbReference>
<dbReference type="EMBL" id="PSYR01000002">
    <property type="protein sequence ID" value="RCN56857.1"/>
    <property type="molecule type" value="Genomic_DNA"/>
</dbReference>
<comment type="caution">
    <text evidence="6">The sequence shown here is derived from an EMBL/GenBank/DDBJ whole genome shotgun (WGS) entry which is preliminary data.</text>
</comment>
<dbReference type="GO" id="GO:0004016">
    <property type="term" value="F:adenylate cyclase activity"/>
    <property type="evidence" value="ECO:0007669"/>
    <property type="project" value="TreeGrafter"/>
</dbReference>
<reference evidence="6 7" key="1">
    <citation type="submission" date="2018-02" db="EMBL/GenBank/DDBJ databases">
        <title>Insights into the biology of acidophilic members of the Acidiferrobacteraceae family derived from comparative genomic analyses.</title>
        <authorList>
            <person name="Issotta F."/>
            <person name="Thyssen C."/>
            <person name="Mena C."/>
            <person name="Moya A."/>
            <person name="Bellenberg S."/>
            <person name="Sproer C."/>
            <person name="Covarrubias P.C."/>
            <person name="Sand W."/>
            <person name="Quatrini R."/>
            <person name="Vera M."/>
        </authorList>
    </citation>
    <scope>NUCLEOTIDE SEQUENCE [LARGE SCALE GENOMIC DNA]</scope>
    <source>
        <strain evidence="7">m-1</strain>
    </source>
</reference>
<dbReference type="Gene3D" id="1.10.10.10">
    <property type="entry name" value="Winged helix-like DNA-binding domain superfamily/Winged helix DNA-binding domain"/>
    <property type="match status" value="1"/>
</dbReference>
<name>A0A368HII4_9GAMM</name>
<proteinExistence type="predicted"/>
<evidence type="ECO:0000313" key="7">
    <source>
        <dbReference type="Proteomes" id="UP000253250"/>
    </source>
</evidence>
<keyword evidence="3" id="KW-0175">Coiled coil</keyword>
<protein>
    <recommendedName>
        <fullName evidence="5">Bacterial transcriptional activator domain-containing protein</fullName>
    </recommendedName>
</protein>
<dbReference type="OrthoDB" id="51325at2"/>
<feature type="region of interest" description="Disordered" evidence="4">
    <location>
        <begin position="245"/>
        <end position="266"/>
    </location>
</feature>
<dbReference type="RefSeq" id="WP_114283292.1">
    <property type="nucleotide sequence ID" value="NZ_PSYR01000002.1"/>
</dbReference>
<evidence type="ECO:0000256" key="1">
    <source>
        <dbReference type="ARBA" id="ARBA00022741"/>
    </source>
</evidence>
<evidence type="ECO:0000259" key="5">
    <source>
        <dbReference type="SMART" id="SM01043"/>
    </source>
</evidence>
<dbReference type="InterPro" id="IPR005158">
    <property type="entry name" value="BTAD"/>
</dbReference>
<sequence length="1214" mass="134219">MREPRERRDRHGFVEIAILGPLQLRVDGRDRPIPPPAARRLLVYLAMEGDMRSRDTLTALLWPGIAKDRSRPRLSQALHGLKSALGRHGQHILRVEGDTVGLHVPHYELDARTFRTLATSGCRQDRRRALDLLRGALYGYDDRDNVRWQSWFSRQTDTLAALGADLFHTALNEARARGELSQAQDLARRWIGFSPFDELAHLAFMETLCESGLENTALAHADLFSRRLAEERGRRPGEALRAFRKRLTQPAAPVTHRSPTAEEPSPTFHMGTVAVLACHLRKAGEDTETLVVRHYPLVAEIARLFGGLPLLNPNGSMEVRFHDQVDGARRAAECALRIRSRLAPDVLIDLGIHCGTALVTYDTSPQIMGDVSRAAHDLAFRSTGDILVSGAARDAAATLFHYAPTDEPEIAGLAAFRLMEPRAAPLTHAPPRTFGREIEGRVLRTAWARVARSGRGALIYVHGEPGIGKTHLLHHFVQDLPADTLVRYYHCAPEHQRSVLGPIAEVVRDILGGHGDTLTYPELSAQLGERGIRDAWLVDVWAAWLGIPVLDPVIETRTATADFKEVLYEGVLEVLANGLNEVARVIIVDDVQWADASSMELLALFITKIVRLPCLVVLASRGRGALPTPAGLAAIELSLKPLSMEAAAQLVSDVAPEIPVRVRRLIVERAAGTPLFLRTIAHLAHSANDAQTPIPDTLQEILVGRIYALGPAAGLAQAASILGQSFPSEHLARLWASPEDHFTRSCGVLKDAGVLVCDNEGQTRFAHALYFEAARATLTREQARSWHHKAALLLSQDARWSAAYPERLAEHFTRGGDLGEGLIYWRLAARRAATLLAPQTALLHLTAALNAIEESIDAEAFWRHELAIRCDFAAIAWGVEGFTSERIRANLARLLALCERYDVTGPPRYLVLRAAWLDAFGFGDMRKAERAADTLADAAYECEEPRFGVAAGRFAQGVSLLWQGRIEASATALEDGIRECRREFHALSRKLLGEDIAVSLRAYRTITRLAQGRLEQSLGEIDELEREAEDSGVHVTIAYVLTIHGALAFFKRDLGRAERVVARLEEVCVEASLTLWATVGSIYRAWTRAEAGDWTEDAARHLATALLGIETMWRSGLAFCATIQCAALLAAGDPGFPEAMRRARELIDTTGAYFMLPDLLLQDGLWHRRLRDPRMRKTALALMREAEIRAREQGNHLCADRAREAAANLRRARR</sequence>
<dbReference type="InterPro" id="IPR027417">
    <property type="entry name" value="P-loop_NTPase"/>
</dbReference>
<dbReference type="GO" id="GO:0005524">
    <property type="term" value="F:ATP binding"/>
    <property type="evidence" value="ECO:0007669"/>
    <property type="project" value="UniProtKB-KW"/>
</dbReference>
<dbReference type="Pfam" id="PF13191">
    <property type="entry name" value="AAA_16"/>
    <property type="match status" value="1"/>
</dbReference>
<dbReference type="InterPro" id="IPR036388">
    <property type="entry name" value="WH-like_DNA-bd_sf"/>
</dbReference>
<evidence type="ECO:0000256" key="4">
    <source>
        <dbReference type="SAM" id="MobiDB-lite"/>
    </source>
</evidence>
<dbReference type="Gene3D" id="3.40.50.300">
    <property type="entry name" value="P-loop containing nucleotide triphosphate hydrolases"/>
    <property type="match status" value="1"/>
</dbReference>
<accession>A0A368HII4</accession>
<feature type="domain" description="Bacterial transcriptional activator" evidence="5">
    <location>
        <begin position="109"/>
        <end position="248"/>
    </location>
</feature>
<keyword evidence="1" id="KW-0547">Nucleotide-binding</keyword>
<dbReference type="SUPFAM" id="SSF48452">
    <property type="entry name" value="TPR-like"/>
    <property type="match status" value="1"/>
</dbReference>
<gene>
    <name evidence="6" type="ORF">C4900_14005</name>
</gene>
<dbReference type="InterPro" id="IPR011990">
    <property type="entry name" value="TPR-like_helical_dom_sf"/>
</dbReference>
<dbReference type="GO" id="GO:0005737">
    <property type="term" value="C:cytoplasm"/>
    <property type="evidence" value="ECO:0007669"/>
    <property type="project" value="TreeGrafter"/>
</dbReference>
<keyword evidence="2" id="KW-0067">ATP-binding</keyword>
<evidence type="ECO:0000256" key="2">
    <source>
        <dbReference type="ARBA" id="ARBA00022840"/>
    </source>
</evidence>
<keyword evidence="7" id="KW-1185">Reference proteome</keyword>
<dbReference type="InterPro" id="IPR041664">
    <property type="entry name" value="AAA_16"/>
</dbReference>
<dbReference type="SUPFAM" id="SSF52540">
    <property type="entry name" value="P-loop containing nucleoside triphosphate hydrolases"/>
    <property type="match status" value="1"/>
</dbReference>
<dbReference type="PANTHER" id="PTHR16305:SF28">
    <property type="entry name" value="GUANYLATE CYCLASE DOMAIN-CONTAINING PROTEIN"/>
    <property type="match status" value="1"/>
</dbReference>
<dbReference type="Proteomes" id="UP000253250">
    <property type="component" value="Unassembled WGS sequence"/>
</dbReference>
<dbReference type="InterPro" id="IPR029787">
    <property type="entry name" value="Nucleotide_cyclase"/>
</dbReference>
<dbReference type="PANTHER" id="PTHR16305">
    <property type="entry name" value="TESTICULAR SOLUBLE ADENYLYL CYCLASE"/>
    <property type="match status" value="1"/>
</dbReference>
<evidence type="ECO:0000313" key="6">
    <source>
        <dbReference type="EMBL" id="RCN56857.1"/>
    </source>
</evidence>
<dbReference type="AlphaFoldDB" id="A0A368HII4"/>
<organism evidence="6 7">
    <name type="scientific">Acidiferrobacter thiooxydans</name>
    <dbReference type="NCBI Taxonomy" id="163359"/>
    <lineage>
        <taxon>Bacteria</taxon>
        <taxon>Pseudomonadati</taxon>
        <taxon>Pseudomonadota</taxon>
        <taxon>Gammaproteobacteria</taxon>
        <taxon>Acidiferrobacterales</taxon>
        <taxon>Acidiferrobacteraceae</taxon>
        <taxon>Acidiferrobacter</taxon>
    </lineage>
</organism>
<evidence type="ECO:0000256" key="3">
    <source>
        <dbReference type="SAM" id="Coils"/>
    </source>
</evidence>
<dbReference type="Gene3D" id="1.25.40.10">
    <property type="entry name" value="Tetratricopeptide repeat domain"/>
    <property type="match status" value="1"/>
</dbReference>